<dbReference type="eggNOG" id="COG3665">
    <property type="taxonomic scope" value="Bacteria"/>
</dbReference>
<dbReference type="PANTHER" id="PTHR43757">
    <property type="entry name" value="AMINOMETHYLTRANSFERASE"/>
    <property type="match status" value="1"/>
</dbReference>
<reference evidence="4 5" key="6">
    <citation type="journal article" date="2011" name="Appl. Environ. Microbiol.">
        <title>Involvement of the azorhizobial chromosome partition gene (parA) in the onset of bacteroid differentiation during Sesbania rostrata stem nodule development.</title>
        <authorList>
            <person name="Liu CT."/>
            <person name="Lee KB."/>
            <person name="Wang YS."/>
            <person name="Peng MH."/>
            <person name="Lee KT."/>
            <person name="Suzuki S."/>
            <person name="Suzuki T."/>
            <person name="Oyaizu H."/>
        </authorList>
    </citation>
    <scope>NUCLEOTIDE SEQUENCE [LARGE SCALE GENOMIC DNA]</scope>
    <source>
        <strain evidence="5">ATCC 43989 / DSM 5975 / JCM 20966 / LMG 6465 / NBRC 14845 / NCIMB 13405 / ORS 571</strain>
    </source>
</reference>
<dbReference type="InterPro" id="IPR028896">
    <property type="entry name" value="GcvT/YgfZ/DmdA"/>
</dbReference>
<keyword evidence="5" id="KW-1185">Reference proteome</keyword>
<feature type="domain" description="Aminomethyltransferase C-terminal" evidence="2">
    <location>
        <begin position="701"/>
        <end position="781"/>
    </location>
</feature>
<protein>
    <submittedName>
        <fullName evidence="4">Aminomethyltransferase</fullName>
    </submittedName>
</protein>
<dbReference type="InterPro" id="IPR027266">
    <property type="entry name" value="TrmE/GcvT-like"/>
</dbReference>
<dbReference type="Pfam" id="PF08669">
    <property type="entry name" value="GCV_T_C"/>
    <property type="match status" value="1"/>
</dbReference>
<sequence length="789" mass="86057">MNSAGLSIAQAAAPVFMAGAPPRSRPALAPGVERYVVAGGGAQVFTLEPGDRIEIAQLEGGQPVELLAFDTAGRPATEALGLAGQGRAEGLLRILASGAPDAERVRFGLFRRQIDPAAGHAARLFGPDAVAGQSVLLVAERMLHVIVAAPAEAMLVWEQNPATDLLVFLARAVLRRGAEARLPDPLAEPRLDLRINVASAISFEVFEGETIQIIDIEGRQCSDFIAFGRKALDKGRILGLDATTTRTLNGAAYPRPGLYSKFFDQDRNALVEVVQDTVGRHDTFNLACTARYYEDMGYFGHVNCSDNFNGAMRDYGVGQYRGWPAINFFYNTNVAANNIIWSDEPWSRPGDYVLLRALSDLVCGASACPSDIDASNGWQLSEIQVRVYPKDVPFKRAIGTRMTPDTPTRFTRESGFHPRTSELTRAFTDYRGFWVPQHFASTGAIAEYWACREAVVLMDLSALRKLEIVGPDAETFLQGLLPRDIRKLSVGQIFYTPLCYAHGGMVDDGTLFRLGDNNFRWIGGDDASLLWIEEQAAKFGGRVSLKTASGEIHNVALQGPRSRETLRKILWTAPGRPTLDELGLFRLTIGRIGGYDGIPVLVSRTGYTGELGYEVFCHPKDAPQVWDALMEAGAEFGIRPFGFEALDMVRIEAGLVFGGHDFDSTTDPFEAGIGFTVPTKKEEDYIGKAALQRRREHPAHKLVGLEVQGGEIPAHGDPLFIGRAQVGLVTSATRSPLLARTIALARVDVAHALPGLTLEIGRLDGHQKRLAATVVPFPFYDPEKKRVRA</sequence>
<evidence type="ECO:0000259" key="2">
    <source>
        <dbReference type="Pfam" id="PF08669"/>
    </source>
</evidence>
<evidence type="ECO:0000313" key="4">
    <source>
        <dbReference type="EMBL" id="BAF87373.1"/>
    </source>
</evidence>
<organism evidence="4 5">
    <name type="scientific">Azorhizobium caulinodans (strain ATCC 43989 / DSM 5975 / JCM 20966 / LMG 6465 / NBRC 14845 / NCIMB 13405 / ORS 571)</name>
    <dbReference type="NCBI Taxonomy" id="438753"/>
    <lineage>
        <taxon>Bacteria</taxon>
        <taxon>Pseudomonadati</taxon>
        <taxon>Pseudomonadota</taxon>
        <taxon>Alphaproteobacteria</taxon>
        <taxon>Hyphomicrobiales</taxon>
        <taxon>Xanthobacteraceae</taxon>
        <taxon>Azorhizobium</taxon>
    </lineage>
</organism>
<feature type="domain" description="DUF1989" evidence="3">
    <location>
        <begin position="195"/>
        <end position="362"/>
    </location>
</feature>
<dbReference type="RefSeq" id="WP_012169903.1">
    <property type="nucleotide sequence ID" value="NC_009937.1"/>
</dbReference>
<dbReference type="KEGG" id="azc:AZC_1375"/>
<dbReference type="SUPFAM" id="SSF103025">
    <property type="entry name" value="Folate-binding domain"/>
    <property type="match status" value="1"/>
</dbReference>
<evidence type="ECO:0000313" key="5">
    <source>
        <dbReference type="Proteomes" id="UP000000270"/>
    </source>
</evidence>
<accession>A8I1H2</accession>
<evidence type="ECO:0000259" key="1">
    <source>
        <dbReference type="Pfam" id="PF01571"/>
    </source>
</evidence>
<dbReference type="InterPro" id="IPR018959">
    <property type="entry name" value="DUF1989"/>
</dbReference>
<dbReference type="STRING" id="438753.AZC_1375"/>
<dbReference type="GO" id="GO:0008168">
    <property type="term" value="F:methyltransferase activity"/>
    <property type="evidence" value="ECO:0007669"/>
    <property type="project" value="UniProtKB-KW"/>
</dbReference>
<reference evidence="4 5" key="3">
    <citation type="journal article" date="2008" name="BMC Genomics">
        <title>The genome of the versatile nitrogen fixer Azorhizobium caulinodans ORS571.</title>
        <authorList>
            <person name="Lee KB."/>
            <person name="Backer P.D."/>
            <person name="Aono T."/>
            <person name="Liu CT."/>
            <person name="Suzuki S."/>
            <person name="Suzuki T."/>
            <person name="Kaneko T."/>
            <person name="Yamada M."/>
            <person name="Tabata S."/>
            <person name="Kupfer D.M."/>
            <person name="Najar F.Z."/>
            <person name="Wiley G.B."/>
            <person name="Roe B."/>
            <person name="Binnewies T.T."/>
            <person name="Ussery D.W."/>
            <person name="D'Haeze W."/>
            <person name="Herder J.D."/>
            <person name="Gevers D."/>
            <person name="Vereecke D."/>
            <person name="Holsters M."/>
            <person name="Oyaizu H."/>
        </authorList>
    </citation>
    <scope>NUCLEOTIDE SEQUENCE [LARGE SCALE GENOMIC DNA]</scope>
    <source>
        <strain evidence="5">ATCC 43989 / DSM 5975 / JCM 20966 / LMG 6465 / NBRC 14845 / NCIMB 13405 / ORS 571</strain>
    </source>
</reference>
<reference evidence="4 5" key="1">
    <citation type="journal article" date="2007" name="Appl. Environ. Microbiol.">
        <title>Rhizobial factors required for stem nodule maturation and maintenance in Sesbania rostrata-Azorhizobium caulinodans ORS571 symbiosis.</title>
        <authorList>
            <person name="Suzuki S."/>
            <person name="Aono T."/>
            <person name="Lee KB."/>
            <person name="Suzuki T."/>
            <person name="Liu CT."/>
            <person name="Miwa H."/>
            <person name="Wakao S."/>
            <person name="Iki T."/>
            <person name="Oyaizu H."/>
        </authorList>
    </citation>
    <scope>NUCLEOTIDE SEQUENCE [LARGE SCALE GENOMIC DNA]</scope>
    <source>
        <strain evidence="5">ATCC 43989 / DSM 5975 / JCM 20966 / LMG 6465 / NBRC 14845 / NCIMB 13405 / ORS 571</strain>
    </source>
</reference>
<dbReference type="Gene3D" id="3.30.1360.120">
    <property type="entry name" value="Probable tRNA modification gtpase trme, domain 1"/>
    <property type="match status" value="1"/>
</dbReference>
<dbReference type="GO" id="GO:0005829">
    <property type="term" value="C:cytosol"/>
    <property type="evidence" value="ECO:0007669"/>
    <property type="project" value="TreeGrafter"/>
</dbReference>
<proteinExistence type="predicted"/>
<reference evidence="4 5" key="5">
    <citation type="journal article" date="2010" name="Appl. Environ. Microbiol.">
        <title>phrR-like gene praR of Azorhizobium caulinodans ORS571 is essential for symbiosis with Sesbania rostrata and is involved in expression of reb genes.</title>
        <authorList>
            <person name="Akiba N."/>
            <person name="Aono T."/>
            <person name="Toyazaki H."/>
            <person name="Sato S."/>
            <person name="Oyaizu H."/>
        </authorList>
    </citation>
    <scope>NUCLEOTIDE SEQUENCE [LARGE SCALE GENOMIC DNA]</scope>
    <source>
        <strain evidence="5">ATCC 43989 / DSM 5975 / JCM 20966 / LMG 6465 / NBRC 14845 / NCIMB 13405 / ORS 571</strain>
    </source>
</reference>
<dbReference type="Pfam" id="PF09347">
    <property type="entry name" value="DUF1989"/>
    <property type="match status" value="1"/>
</dbReference>
<dbReference type="InterPro" id="IPR029043">
    <property type="entry name" value="GcvT/YgfZ_C"/>
</dbReference>
<reference evidence="4 5" key="4">
    <citation type="journal article" date="2009" name="Appl. Environ. Microbiol.">
        <title>Comparative genome-wide transcriptional profiling of Azorhizobium caulinodans ORS571 grown under free-living and symbiotic conditions.</title>
        <authorList>
            <person name="Tsukada S."/>
            <person name="Aono T."/>
            <person name="Akiba N."/>
            <person name="Lee KB."/>
            <person name="Liu CT."/>
            <person name="Toyazaki H."/>
            <person name="Oyaizu H."/>
        </authorList>
    </citation>
    <scope>NUCLEOTIDE SEQUENCE [LARGE SCALE GENOMIC DNA]</scope>
    <source>
        <strain evidence="5">ATCC 43989 / DSM 5975 / JCM 20966 / LMG 6465 / NBRC 14845 / NCIMB 13405 / ORS 571</strain>
    </source>
</reference>
<dbReference type="InterPro" id="IPR013977">
    <property type="entry name" value="GcvT_C"/>
</dbReference>
<dbReference type="GO" id="GO:0032259">
    <property type="term" value="P:methylation"/>
    <property type="evidence" value="ECO:0007669"/>
    <property type="project" value="UniProtKB-KW"/>
</dbReference>
<dbReference type="InterPro" id="IPR006222">
    <property type="entry name" value="GCVT_N"/>
</dbReference>
<name>A8I1H2_AZOC5</name>
<dbReference type="AlphaFoldDB" id="A8I1H2"/>
<evidence type="ECO:0000259" key="3">
    <source>
        <dbReference type="Pfam" id="PF09347"/>
    </source>
</evidence>
<dbReference type="EMBL" id="AP009384">
    <property type="protein sequence ID" value="BAF87373.1"/>
    <property type="molecule type" value="Genomic_DNA"/>
</dbReference>
<dbReference type="HOGENOM" id="CLU_019604_0_0_5"/>
<keyword evidence="4" id="KW-0808">Transferase</keyword>
<feature type="domain" description="GCVT N-terminal" evidence="1">
    <location>
        <begin position="417"/>
        <end position="681"/>
    </location>
</feature>
<dbReference type="SUPFAM" id="SSF101790">
    <property type="entry name" value="Aminomethyltransferase beta-barrel domain"/>
    <property type="match status" value="1"/>
</dbReference>
<dbReference type="PANTHER" id="PTHR43757:SF2">
    <property type="entry name" value="AMINOMETHYLTRANSFERASE, MITOCHONDRIAL"/>
    <property type="match status" value="1"/>
</dbReference>
<dbReference type="Pfam" id="PF01571">
    <property type="entry name" value="GCV_T"/>
    <property type="match status" value="1"/>
</dbReference>
<reference evidence="5" key="2">
    <citation type="submission" date="2007-04" db="EMBL/GenBank/DDBJ databases">
        <title>Complete genome sequence of the nitrogen-fixing bacterium Azorhizobium caulinodans ORS571.</title>
        <authorList>
            <person name="Lee K.B."/>
            <person name="Backer P.D."/>
            <person name="Aono T."/>
            <person name="Liu C.T."/>
            <person name="Suzuki S."/>
            <person name="Suzuki T."/>
            <person name="Kaneko T."/>
            <person name="Yamada M."/>
            <person name="Tabata S."/>
            <person name="Kupfer D.M."/>
            <person name="Najar F.Z."/>
            <person name="Wiley G.B."/>
            <person name="Roe B."/>
            <person name="Binnewies T."/>
            <person name="Ussery D."/>
            <person name="Vereecke D."/>
            <person name="Gevers D."/>
            <person name="Holsters M."/>
            <person name="Oyaizu H."/>
        </authorList>
    </citation>
    <scope>NUCLEOTIDE SEQUENCE [LARGE SCALE GENOMIC DNA]</scope>
    <source>
        <strain evidence="5">ATCC 43989 / DSM 5975 / JCM 20966 / LMG 6465 / NBRC 14845 / NCIMB 13405 / ORS 571</strain>
    </source>
</reference>
<dbReference type="eggNOG" id="COG0404">
    <property type="taxonomic scope" value="Bacteria"/>
</dbReference>
<gene>
    <name evidence="4" type="ordered locus">AZC_1375</name>
</gene>
<keyword evidence="4" id="KW-0489">Methyltransferase</keyword>
<dbReference type="Proteomes" id="UP000000270">
    <property type="component" value="Chromosome"/>
</dbReference>